<dbReference type="KEGG" id="lhg:JMUB5056_1501"/>
<evidence type="ECO:0000313" key="2">
    <source>
        <dbReference type="Proteomes" id="UP000321561"/>
    </source>
</evidence>
<protein>
    <submittedName>
        <fullName evidence="1">Uncharacterized protein</fullName>
    </submittedName>
</protein>
<name>A0A510L7D0_9FUSO</name>
<organism evidence="1 2">
    <name type="scientific">Leptotrichia hongkongensis</name>
    <dbReference type="NCBI Taxonomy" id="554406"/>
    <lineage>
        <taxon>Bacteria</taxon>
        <taxon>Fusobacteriati</taxon>
        <taxon>Fusobacteriota</taxon>
        <taxon>Fusobacteriia</taxon>
        <taxon>Fusobacteriales</taxon>
        <taxon>Leptotrichiaceae</taxon>
        <taxon>Leptotrichia</taxon>
    </lineage>
</organism>
<accession>A0A510L7D0</accession>
<gene>
    <name evidence="1" type="ORF">JMUB5056_1501</name>
</gene>
<sequence length="124" mass="15105">MTKNEVIKSLTDKIEIKSVYNEIVDFLNGKTEKINNVYKRNLRYINNFEMKEFMKRDDFLESEAGKTLLKYSEYMYNNFPDELSYQFSNFPLKYKIYKFLGFSDEFVKRILKIIRKLKITIFLE</sequence>
<evidence type="ECO:0000313" key="1">
    <source>
        <dbReference type="EMBL" id="BBM59914.1"/>
    </source>
</evidence>
<dbReference type="RefSeq" id="WP_232052492.1">
    <property type="nucleotide sequence ID" value="NZ_AP019846.1"/>
</dbReference>
<reference evidence="1 2" key="1">
    <citation type="submission" date="2019-07" db="EMBL/GenBank/DDBJ databases">
        <title>Complete Genome Sequence of Leptotrichia hongkongensis Strain JMUB5056.</title>
        <authorList>
            <person name="Watanabe S."/>
            <person name="Cui L."/>
        </authorList>
    </citation>
    <scope>NUCLEOTIDE SEQUENCE [LARGE SCALE GENOMIC DNA]</scope>
    <source>
        <strain evidence="1 2">JMUB5056</strain>
    </source>
</reference>
<proteinExistence type="predicted"/>
<dbReference type="AlphaFoldDB" id="A0A510L7D0"/>
<dbReference type="EMBL" id="AP019846">
    <property type="protein sequence ID" value="BBM59914.1"/>
    <property type="molecule type" value="Genomic_DNA"/>
</dbReference>
<dbReference type="Proteomes" id="UP000321561">
    <property type="component" value="Chromosome"/>
</dbReference>